<evidence type="ECO:0000259" key="2">
    <source>
        <dbReference type="Pfam" id="PF13417"/>
    </source>
</evidence>
<dbReference type="GeneID" id="27354287"/>
<dbReference type="OrthoDB" id="2901184at2759"/>
<proteinExistence type="predicted"/>
<dbReference type="RefSeq" id="XP_016266762.1">
    <property type="nucleotide sequence ID" value="XM_016402865.1"/>
</dbReference>
<evidence type="ECO:0000313" key="5">
    <source>
        <dbReference type="Proteomes" id="UP000053342"/>
    </source>
</evidence>
<dbReference type="Gene3D" id="3.40.30.110">
    <property type="match status" value="2"/>
</dbReference>
<gene>
    <name evidence="4" type="ORF">PV06_02213</name>
</gene>
<dbReference type="VEuPathDB" id="FungiDB:PV06_02213"/>
<feature type="compositionally biased region" description="Polar residues" evidence="1">
    <location>
        <begin position="247"/>
        <end position="256"/>
    </location>
</feature>
<dbReference type="InterPro" id="IPR036249">
    <property type="entry name" value="Thioredoxin-like_sf"/>
</dbReference>
<name>A0A0D2B304_9EURO</name>
<dbReference type="InterPro" id="IPR004045">
    <property type="entry name" value="Glutathione_S-Trfase_N"/>
</dbReference>
<organism evidence="4 5">
    <name type="scientific">Exophiala oligosperma</name>
    <dbReference type="NCBI Taxonomy" id="215243"/>
    <lineage>
        <taxon>Eukaryota</taxon>
        <taxon>Fungi</taxon>
        <taxon>Dikarya</taxon>
        <taxon>Ascomycota</taxon>
        <taxon>Pezizomycotina</taxon>
        <taxon>Eurotiomycetes</taxon>
        <taxon>Chaetothyriomycetidae</taxon>
        <taxon>Chaetothyriales</taxon>
        <taxon>Herpotrichiellaceae</taxon>
        <taxon>Exophiala</taxon>
    </lineage>
</organism>
<dbReference type="STRING" id="215243.A0A0D2B304"/>
<dbReference type="HOGENOM" id="CLU_039745_1_0_1"/>
<dbReference type="Proteomes" id="UP000053342">
    <property type="component" value="Unassembled WGS sequence"/>
</dbReference>
<keyword evidence="5" id="KW-1185">Reference proteome</keyword>
<feature type="domain" description="GST N-terminal" evidence="2">
    <location>
        <begin position="14"/>
        <end position="79"/>
    </location>
</feature>
<dbReference type="SUPFAM" id="SSF52833">
    <property type="entry name" value="Thioredoxin-like"/>
    <property type="match status" value="1"/>
</dbReference>
<feature type="region of interest" description="Disordered" evidence="1">
    <location>
        <begin position="239"/>
        <end position="260"/>
    </location>
</feature>
<feature type="domain" description="DUF7962" evidence="3">
    <location>
        <begin position="119"/>
        <end position="242"/>
    </location>
</feature>
<evidence type="ECO:0000259" key="3">
    <source>
        <dbReference type="Pfam" id="PF25907"/>
    </source>
</evidence>
<dbReference type="CDD" id="cd00299">
    <property type="entry name" value="GST_C_family"/>
    <property type="match status" value="1"/>
</dbReference>
<dbReference type="Gene3D" id="1.20.1050.10">
    <property type="match status" value="1"/>
</dbReference>
<protein>
    <submittedName>
        <fullName evidence="4">Uncharacterized protein</fullName>
    </submittedName>
</protein>
<dbReference type="AlphaFoldDB" id="A0A0D2B304"/>
<accession>A0A0D2B304</accession>
<dbReference type="EMBL" id="KN847333">
    <property type="protein sequence ID" value="KIW46546.1"/>
    <property type="molecule type" value="Genomic_DNA"/>
</dbReference>
<dbReference type="InterPro" id="IPR058268">
    <property type="entry name" value="DUF7962"/>
</dbReference>
<evidence type="ECO:0000256" key="1">
    <source>
        <dbReference type="SAM" id="MobiDB-lite"/>
    </source>
</evidence>
<dbReference type="Pfam" id="PF13417">
    <property type="entry name" value="GST_N_3"/>
    <property type="match status" value="1"/>
</dbReference>
<dbReference type="Pfam" id="PF25907">
    <property type="entry name" value="DUF7962"/>
    <property type="match status" value="1"/>
</dbReference>
<reference evidence="4 5" key="1">
    <citation type="submission" date="2015-01" db="EMBL/GenBank/DDBJ databases">
        <title>The Genome Sequence of Exophiala oligosperma CBS72588.</title>
        <authorList>
            <consortium name="The Broad Institute Genomics Platform"/>
            <person name="Cuomo C."/>
            <person name="de Hoog S."/>
            <person name="Gorbushina A."/>
            <person name="Stielow B."/>
            <person name="Teixiera M."/>
            <person name="Abouelleil A."/>
            <person name="Chapman S.B."/>
            <person name="Priest M."/>
            <person name="Young S.K."/>
            <person name="Wortman J."/>
            <person name="Nusbaum C."/>
            <person name="Birren B."/>
        </authorList>
    </citation>
    <scope>NUCLEOTIDE SEQUENCE [LARGE SCALE GENOMIC DNA]</scope>
    <source>
        <strain evidence="4 5">CBS 72588</strain>
    </source>
</reference>
<sequence>MPPIILFNSSTTVIGRRLDWYLTIRGVPFYLCQVDNVMPRPVLGRLGVRYRRIPILAVGRDVYCDSRCIIRMLEERYTGTAGTTIPRLGADPTAHPYEAAIERVLETWALEVLFLRTGSLVTYDYFVAQSREFIEDRKQLTGWTTTKEGMAGKIPDAQTSTRITLEILDGMLSDGRQFLGTVDDRQRPGLADVHVGWVFDWLYRGQGKGSMKNAYPELLDQNQNARVVAWVKRINEAVEDKKKQKTTSHPDNSSSGRFPLYPIRKIDEDQAVKMIEEAEFWEEETLQMVRWDPTNLQNEKGVEVDLYTTDLPSGFQNKDTGELVGLTAEKVTIVTKTKNGVSVRIHYPRSNVKVARAKSML</sequence>
<evidence type="ECO:0000313" key="4">
    <source>
        <dbReference type="EMBL" id="KIW46546.1"/>
    </source>
</evidence>